<sequence>MNVGHQASSRTTRRANRHTQRRETPSLPEEENSIQEEQGFERPADHLHHRAERQICGLTANLCSWDQLTRILYRRQYNFEDAIDFIVGQLEGPGKLHGYRWMHAKCLERGIRIGKEDVRIFLSLLDPVNSQARQRRRLSRRV</sequence>
<dbReference type="Proteomes" id="UP001174136">
    <property type="component" value="Unassembled WGS sequence"/>
</dbReference>
<gene>
    <name evidence="2" type="ORF">N1851_005378</name>
</gene>
<keyword evidence="3" id="KW-1185">Reference proteome</keyword>
<feature type="compositionally biased region" description="Basic residues" evidence="1">
    <location>
        <begin position="11"/>
        <end position="20"/>
    </location>
</feature>
<name>A0AA47N7E9_MERPO</name>
<proteinExistence type="predicted"/>
<dbReference type="EMBL" id="JAOPHQ010000877">
    <property type="protein sequence ID" value="KAK0152942.1"/>
    <property type="molecule type" value="Genomic_DNA"/>
</dbReference>
<feature type="compositionally biased region" description="Polar residues" evidence="1">
    <location>
        <begin position="1"/>
        <end position="10"/>
    </location>
</feature>
<protein>
    <submittedName>
        <fullName evidence="2">Uncharacterized protein</fullName>
    </submittedName>
</protein>
<organism evidence="2 3">
    <name type="scientific">Merluccius polli</name>
    <name type="common">Benguela hake</name>
    <name type="synonym">Merluccius cadenati</name>
    <dbReference type="NCBI Taxonomy" id="89951"/>
    <lineage>
        <taxon>Eukaryota</taxon>
        <taxon>Metazoa</taxon>
        <taxon>Chordata</taxon>
        <taxon>Craniata</taxon>
        <taxon>Vertebrata</taxon>
        <taxon>Euteleostomi</taxon>
        <taxon>Actinopterygii</taxon>
        <taxon>Neopterygii</taxon>
        <taxon>Teleostei</taxon>
        <taxon>Neoteleostei</taxon>
        <taxon>Acanthomorphata</taxon>
        <taxon>Zeiogadaria</taxon>
        <taxon>Gadariae</taxon>
        <taxon>Gadiformes</taxon>
        <taxon>Gadoidei</taxon>
        <taxon>Merlucciidae</taxon>
        <taxon>Merluccius</taxon>
    </lineage>
</organism>
<reference evidence="2" key="1">
    <citation type="journal article" date="2023" name="Front. Mar. Sci.">
        <title>A new Merluccius polli reference genome to investigate the effects of global change in West African waters.</title>
        <authorList>
            <person name="Mateo J.L."/>
            <person name="Blanco-Fernandez C."/>
            <person name="Garcia-Vazquez E."/>
            <person name="Machado-Schiaffino G."/>
        </authorList>
    </citation>
    <scope>NUCLEOTIDE SEQUENCE</scope>
    <source>
        <strain evidence="2">C29</strain>
        <tissue evidence="2">Fin</tissue>
    </source>
</reference>
<accession>A0AA47N7E9</accession>
<evidence type="ECO:0000313" key="2">
    <source>
        <dbReference type="EMBL" id="KAK0152942.1"/>
    </source>
</evidence>
<feature type="region of interest" description="Disordered" evidence="1">
    <location>
        <begin position="1"/>
        <end position="46"/>
    </location>
</feature>
<evidence type="ECO:0000256" key="1">
    <source>
        <dbReference type="SAM" id="MobiDB-lite"/>
    </source>
</evidence>
<dbReference type="AlphaFoldDB" id="A0AA47N7E9"/>
<comment type="caution">
    <text evidence="2">The sequence shown here is derived from an EMBL/GenBank/DDBJ whole genome shotgun (WGS) entry which is preliminary data.</text>
</comment>
<evidence type="ECO:0000313" key="3">
    <source>
        <dbReference type="Proteomes" id="UP001174136"/>
    </source>
</evidence>